<protein>
    <submittedName>
        <fullName evidence="1">Uncharacterized protein</fullName>
    </submittedName>
</protein>
<accession>A0A1V0SDP7</accession>
<organism evidence="1">
    <name type="scientific">Indivirus ILV1</name>
    <dbReference type="NCBI Taxonomy" id="1977633"/>
    <lineage>
        <taxon>Viruses</taxon>
        <taxon>Varidnaviria</taxon>
        <taxon>Bamfordvirae</taxon>
        <taxon>Nucleocytoviricota</taxon>
        <taxon>Megaviricetes</taxon>
        <taxon>Imitervirales</taxon>
        <taxon>Mimiviridae</taxon>
        <taxon>Klosneuvirinae</taxon>
        <taxon>Indivirus</taxon>
    </lineage>
</organism>
<proteinExistence type="predicted"/>
<sequence length="189" mass="21135">MMFIILFYISVSLGCFTDSECSSDKPHCNPDTGSCEMCYTDAHCKNNNQCNAICNSFTCGLPNGQSSLICNSTQVCYEFNGLCLSRCNIDTDCRFVPMVLHYPNTGVCDTIKGKCYDCLVTSDCKPYRNETCNAQCSFNSGTLEYLCGNGNLCSVGSQCMIKNDHFYQCSNNDIIKPYMWLLLCFLFII</sequence>
<reference evidence="1" key="1">
    <citation type="journal article" date="2017" name="Science">
        <title>Giant viruses with an expanded complement of translation system components.</title>
        <authorList>
            <person name="Schulz F."/>
            <person name="Yutin N."/>
            <person name="Ivanova N.N."/>
            <person name="Ortega D.R."/>
            <person name="Lee T.K."/>
            <person name="Vierheilig J."/>
            <person name="Daims H."/>
            <person name="Horn M."/>
            <person name="Wagner M."/>
            <person name="Jensen G.J."/>
            <person name="Kyrpides N.C."/>
            <person name="Koonin E.V."/>
            <person name="Woyke T."/>
        </authorList>
    </citation>
    <scope>NUCLEOTIDE SEQUENCE</scope>
    <source>
        <strain evidence="1">ILV1</strain>
    </source>
</reference>
<name>A0A1V0SDP7_9VIRU</name>
<evidence type="ECO:0000313" key="1">
    <source>
        <dbReference type="EMBL" id="ARF09835.1"/>
    </source>
</evidence>
<dbReference type="EMBL" id="KY684088">
    <property type="protein sequence ID" value="ARF09835.1"/>
    <property type="molecule type" value="Genomic_DNA"/>
</dbReference>
<gene>
    <name evidence="1" type="ORF">Indivirus_4_7</name>
</gene>